<gene>
    <name evidence="2" type="ORF">PFUGPA_02170</name>
</gene>
<dbReference type="InterPro" id="IPR036877">
    <property type="entry name" value="SUI1_dom_sf"/>
</dbReference>
<keyword evidence="2" id="KW-0648">Protein biosynthesis</keyword>
<reference evidence="2 3" key="1">
    <citation type="submission" date="2013-02" db="EMBL/GenBank/DDBJ databases">
        <title>The Genome Annotation of Plasmodium falciparum Palo Alto/Uganda.</title>
        <authorList>
            <consortium name="The Broad Institute Genome Sequencing Platform"/>
            <consortium name="The Broad Institute Genome Sequencing Center for Infectious Disease"/>
            <person name="Neafsey D."/>
            <person name="Hoffman S."/>
            <person name="Volkman S."/>
            <person name="Rosenthal P."/>
            <person name="Walker B."/>
            <person name="Young S.K."/>
            <person name="Zeng Q."/>
            <person name="Gargeya S."/>
            <person name="Fitzgerald M."/>
            <person name="Haas B."/>
            <person name="Abouelleil A."/>
            <person name="Allen A.W."/>
            <person name="Alvarado L."/>
            <person name="Arachchi H.M."/>
            <person name="Berlin A.M."/>
            <person name="Chapman S.B."/>
            <person name="Gainer-Dewar J."/>
            <person name="Goldberg J."/>
            <person name="Griggs A."/>
            <person name="Gujja S."/>
            <person name="Hansen M."/>
            <person name="Howarth C."/>
            <person name="Imamovic A."/>
            <person name="Ireland A."/>
            <person name="Larimer J."/>
            <person name="McCowan C."/>
            <person name="Murphy C."/>
            <person name="Pearson M."/>
            <person name="Poon T.W."/>
            <person name="Priest M."/>
            <person name="Roberts A."/>
            <person name="Saif S."/>
            <person name="Shea T."/>
            <person name="Sisk P."/>
            <person name="Sykes S."/>
            <person name="Wortman J."/>
            <person name="Nusbaum C."/>
            <person name="Birren B."/>
        </authorList>
    </citation>
    <scope>NUCLEOTIDE SEQUENCE [LARGE SCALE GENOMIC DNA]</scope>
    <source>
        <strain evidence="2 3">Palo Alto/Uganda</strain>
    </source>
</reference>
<evidence type="ECO:0000313" key="2">
    <source>
        <dbReference type="EMBL" id="ETW55835.1"/>
    </source>
</evidence>
<dbReference type="AlphaFoldDB" id="W4J0U8"/>
<reference evidence="2 3" key="2">
    <citation type="submission" date="2013-02" db="EMBL/GenBank/DDBJ databases">
        <title>The Genome Sequence of Plasmodium falciparum Palo Alto/Uganda.</title>
        <authorList>
            <consortium name="The Broad Institute Genome Sequencing Platform"/>
            <consortium name="The Broad Institute Genome Sequencing Center for Infectious Disease"/>
            <person name="Neafsey D."/>
            <person name="Cheeseman I."/>
            <person name="Volkman S."/>
            <person name="Adams J."/>
            <person name="Walker B."/>
            <person name="Young S.K."/>
            <person name="Zeng Q."/>
            <person name="Gargeya S."/>
            <person name="Fitzgerald M."/>
            <person name="Haas B."/>
            <person name="Abouelleil A."/>
            <person name="Alvarado L."/>
            <person name="Arachchi H.M."/>
            <person name="Berlin A.M."/>
            <person name="Chapman S.B."/>
            <person name="Dewar J."/>
            <person name="Goldberg J."/>
            <person name="Griggs A."/>
            <person name="Gujja S."/>
            <person name="Hansen M."/>
            <person name="Howarth C."/>
            <person name="Imamovic A."/>
            <person name="Larimer J."/>
            <person name="McCowan C."/>
            <person name="Murphy C."/>
            <person name="Neiman D."/>
            <person name="Pearson M."/>
            <person name="Priest M."/>
            <person name="Roberts A."/>
            <person name="Saif S."/>
            <person name="Shea T."/>
            <person name="Sisk P."/>
            <person name="Sykes S."/>
            <person name="Wortman J."/>
            <person name="Nusbaum C."/>
            <person name="Birren B."/>
        </authorList>
    </citation>
    <scope>NUCLEOTIDE SEQUENCE [LARGE SCALE GENOMIC DNA]</scope>
    <source>
        <strain evidence="2 3">Palo Alto/Uganda</strain>
    </source>
</reference>
<dbReference type="Pfam" id="PF01253">
    <property type="entry name" value="SUI1"/>
    <property type="match status" value="1"/>
</dbReference>
<dbReference type="PROSITE" id="PS50296">
    <property type="entry name" value="SUI1"/>
    <property type="match status" value="1"/>
</dbReference>
<evidence type="ECO:0000313" key="3">
    <source>
        <dbReference type="Proteomes" id="UP000019103"/>
    </source>
</evidence>
<protein>
    <submittedName>
        <fullName evidence="2">Translation initiation factor SUI1</fullName>
    </submittedName>
</protein>
<dbReference type="Proteomes" id="UP000019103">
    <property type="component" value="Unassembled WGS sequence"/>
</dbReference>
<evidence type="ECO:0000259" key="1">
    <source>
        <dbReference type="PROSITE" id="PS50296"/>
    </source>
</evidence>
<proteinExistence type="predicted"/>
<dbReference type="InterPro" id="IPR001950">
    <property type="entry name" value="SUI1"/>
</dbReference>
<sequence length="53" mass="5972">MGPLKEFNCNGTIIEDIEHGSIIQLQGDKRNNVKEFLIREGICALEHIRIHGA</sequence>
<dbReference type="Gene3D" id="3.30.780.10">
    <property type="entry name" value="SUI1-like domain"/>
    <property type="match status" value="1"/>
</dbReference>
<dbReference type="PANTHER" id="PTHR10388">
    <property type="entry name" value="EUKARYOTIC TRANSLATION INITIATION FACTOR SUI1"/>
    <property type="match status" value="1"/>
</dbReference>
<accession>W4J0U8</accession>
<dbReference type="EMBL" id="KI927330">
    <property type="protein sequence ID" value="ETW55835.1"/>
    <property type="molecule type" value="Genomic_DNA"/>
</dbReference>
<keyword evidence="2" id="KW-0396">Initiation factor</keyword>
<organism evidence="2 3">
    <name type="scientific">Plasmodium falciparum (isolate Palo Alto / Uganda)</name>
    <dbReference type="NCBI Taxonomy" id="57270"/>
    <lineage>
        <taxon>Eukaryota</taxon>
        <taxon>Sar</taxon>
        <taxon>Alveolata</taxon>
        <taxon>Apicomplexa</taxon>
        <taxon>Aconoidasida</taxon>
        <taxon>Haemosporida</taxon>
        <taxon>Plasmodiidae</taxon>
        <taxon>Plasmodium</taxon>
        <taxon>Plasmodium (Laverania)</taxon>
    </lineage>
</organism>
<feature type="domain" description="SUI1" evidence="1">
    <location>
        <begin position="5"/>
        <end position="41"/>
    </location>
</feature>
<dbReference type="GO" id="GO:0003743">
    <property type="term" value="F:translation initiation factor activity"/>
    <property type="evidence" value="ECO:0007669"/>
    <property type="project" value="UniProtKB-KW"/>
</dbReference>
<dbReference type="SUPFAM" id="SSF55159">
    <property type="entry name" value="eIF1-like"/>
    <property type="match status" value="1"/>
</dbReference>
<name>W4J0U8_PLAFP</name>